<dbReference type="PANTHER" id="PTHR31501">
    <property type="entry name" value="CALCIUM RELEASE-ACTIVATED CALCIUM CHANNEL PROTEIN 1"/>
    <property type="match status" value="1"/>
</dbReference>
<keyword evidence="9" id="KW-1185">Reference proteome</keyword>
<keyword evidence="3 7" id="KW-0812">Transmembrane</keyword>
<dbReference type="EMBL" id="CAJHUC010000069">
    <property type="protein sequence ID" value="CAD7694695.1"/>
    <property type="molecule type" value="Genomic_DNA"/>
</dbReference>
<evidence type="ECO:0000256" key="6">
    <source>
        <dbReference type="SAM" id="MobiDB-lite"/>
    </source>
</evidence>
<evidence type="ECO:0000256" key="2">
    <source>
        <dbReference type="ARBA" id="ARBA00008062"/>
    </source>
</evidence>
<feature type="compositionally biased region" description="Low complexity" evidence="6">
    <location>
        <begin position="345"/>
        <end position="357"/>
    </location>
</feature>
<feature type="compositionally biased region" description="Low complexity" evidence="6">
    <location>
        <begin position="368"/>
        <end position="378"/>
    </location>
</feature>
<dbReference type="Proteomes" id="UP000708148">
    <property type="component" value="Unassembled WGS sequence"/>
</dbReference>
<dbReference type="AlphaFoldDB" id="A0A8S1IMT6"/>
<evidence type="ECO:0000256" key="3">
    <source>
        <dbReference type="ARBA" id="ARBA00022692"/>
    </source>
</evidence>
<reference evidence="8" key="1">
    <citation type="submission" date="2020-12" db="EMBL/GenBank/DDBJ databases">
        <authorList>
            <person name="Iha C."/>
        </authorList>
    </citation>
    <scope>NUCLEOTIDE SEQUENCE</scope>
</reference>
<evidence type="ECO:0000256" key="1">
    <source>
        <dbReference type="ARBA" id="ARBA00004141"/>
    </source>
</evidence>
<dbReference type="InterPro" id="IPR012446">
    <property type="entry name" value="CRAC_channel"/>
</dbReference>
<sequence>MSETLFESAQAILTGFDTALSRQWREEDRRWRREDVEWRKVEGAQMNLDADFIAESRRWRGQDMEQRVLDNARYVWGRAVEKNRREVEERAEQLKGISNLAALIGGFALIAFLEFGVEDNTPVGLVVGFGLTTALTVGLMINAMVTTSLMHASILKTGKNFVSEEDEAEFIFRCRKFAKDYRMGDRPPAPARSFDAHWMQRAEAEWRRAFFMFSAGIPTFLLNLALAGWIKFSHYKDRSLTATLISIVMGASCATLVLSYWQWGRHLIGRRDDLVQVAAHATIDPASLPFDWHIKPKPPAPRFQQIVTVSRRADSDSESGVPYSPSRGSLGETATTPLTRRPSEGLLPLSSTSSISGAGTGAGHRHSNSASLSPSASAQTLHTAGMRPLWPPPAAKLKPSLSSAELILGEFRRRINPADARAASRPHQPPSRQLSLSRMAQAMMGSISGPWQASRAAPGEDGDQV</sequence>
<dbReference type="InterPro" id="IPR038350">
    <property type="entry name" value="Orai_sf"/>
</dbReference>
<comment type="caution">
    <text evidence="8">The sequence shown here is derived from an EMBL/GenBank/DDBJ whole genome shotgun (WGS) entry which is preliminary data.</text>
</comment>
<comment type="similarity">
    <text evidence="2">Belongs to the Orai family.</text>
</comment>
<feature type="transmembrane region" description="Helical" evidence="7">
    <location>
        <begin position="242"/>
        <end position="261"/>
    </location>
</feature>
<dbReference type="GO" id="GO:0016020">
    <property type="term" value="C:membrane"/>
    <property type="evidence" value="ECO:0007669"/>
    <property type="project" value="UniProtKB-SubCell"/>
</dbReference>
<accession>A0A8S1IMT6</accession>
<keyword evidence="5 7" id="KW-0472">Membrane</keyword>
<feature type="region of interest" description="Disordered" evidence="6">
    <location>
        <begin position="443"/>
        <end position="465"/>
    </location>
</feature>
<evidence type="ECO:0000256" key="5">
    <source>
        <dbReference type="ARBA" id="ARBA00023136"/>
    </source>
</evidence>
<keyword evidence="4 7" id="KW-1133">Transmembrane helix</keyword>
<name>A0A8S1IMT6_9CHLO</name>
<evidence type="ECO:0000313" key="9">
    <source>
        <dbReference type="Proteomes" id="UP000708148"/>
    </source>
</evidence>
<dbReference type="Pfam" id="PF07856">
    <property type="entry name" value="Orai-1"/>
    <property type="match status" value="1"/>
</dbReference>
<feature type="transmembrane region" description="Helical" evidence="7">
    <location>
        <begin position="123"/>
        <end position="145"/>
    </location>
</feature>
<feature type="region of interest" description="Disordered" evidence="6">
    <location>
        <begin position="309"/>
        <end position="380"/>
    </location>
</feature>
<evidence type="ECO:0000313" key="8">
    <source>
        <dbReference type="EMBL" id="CAD7694695.1"/>
    </source>
</evidence>
<evidence type="ECO:0000256" key="7">
    <source>
        <dbReference type="SAM" id="Phobius"/>
    </source>
</evidence>
<gene>
    <name evidence="8" type="ORF">OSTQU699_LOCUS58</name>
</gene>
<dbReference type="OrthoDB" id="567539at2759"/>
<dbReference type="Gene3D" id="1.20.140.140">
    <property type="entry name" value="Calcium release-activated calcium channel protein Orai"/>
    <property type="match status" value="1"/>
</dbReference>
<feature type="transmembrane region" description="Helical" evidence="7">
    <location>
        <begin position="209"/>
        <end position="230"/>
    </location>
</feature>
<comment type="subcellular location">
    <subcellularLocation>
        <location evidence="1">Membrane</location>
        <topology evidence="1">Multi-pass membrane protein</topology>
    </subcellularLocation>
</comment>
<feature type="transmembrane region" description="Helical" evidence="7">
    <location>
        <begin position="100"/>
        <end position="117"/>
    </location>
</feature>
<proteinExistence type="inferred from homology"/>
<organism evidence="8 9">
    <name type="scientific">Ostreobium quekettii</name>
    <dbReference type="NCBI Taxonomy" id="121088"/>
    <lineage>
        <taxon>Eukaryota</taxon>
        <taxon>Viridiplantae</taxon>
        <taxon>Chlorophyta</taxon>
        <taxon>core chlorophytes</taxon>
        <taxon>Ulvophyceae</taxon>
        <taxon>TCBD clade</taxon>
        <taxon>Bryopsidales</taxon>
        <taxon>Ostreobineae</taxon>
        <taxon>Ostreobiaceae</taxon>
        <taxon>Ostreobium</taxon>
    </lineage>
</organism>
<evidence type="ECO:0000256" key="4">
    <source>
        <dbReference type="ARBA" id="ARBA00022989"/>
    </source>
</evidence>
<dbReference type="PANTHER" id="PTHR31501:SF7">
    <property type="entry name" value="CALCIUM RELEASE-ACTIVATED CALCIUM CHANNEL PROTEIN 1"/>
    <property type="match status" value="1"/>
</dbReference>
<protein>
    <submittedName>
        <fullName evidence="8">Uncharacterized protein</fullName>
    </submittedName>
</protein>